<evidence type="ECO:0000259" key="10">
    <source>
        <dbReference type="PROSITE" id="PS51910"/>
    </source>
</evidence>
<dbReference type="PANTHER" id="PTHR11177">
    <property type="entry name" value="CHITINASE"/>
    <property type="match status" value="1"/>
</dbReference>
<evidence type="ECO:0000256" key="8">
    <source>
        <dbReference type="RuleBase" id="RU004453"/>
    </source>
</evidence>
<dbReference type="GO" id="GO:0008061">
    <property type="term" value="F:chitin binding"/>
    <property type="evidence" value="ECO:0007669"/>
    <property type="project" value="InterPro"/>
</dbReference>
<comment type="similarity">
    <text evidence="8">Belongs to the glycosyl hydrolase 18 family.</text>
</comment>
<dbReference type="Gene3D" id="3.20.20.80">
    <property type="entry name" value="Glycosidases"/>
    <property type="match status" value="2"/>
</dbReference>
<keyword evidence="4" id="KW-0119">Carbohydrate metabolism</keyword>
<dbReference type="GO" id="GO:0005576">
    <property type="term" value="C:extracellular region"/>
    <property type="evidence" value="ECO:0007669"/>
    <property type="project" value="TreeGrafter"/>
</dbReference>
<evidence type="ECO:0000256" key="3">
    <source>
        <dbReference type="ARBA" id="ARBA00023024"/>
    </source>
</evidence>
<dbReference type="Proteomes" id="UP000813824">
    <property type="component" value="Unassembled WGS sequence"/>
</dbReference>
<feature type="region of interest" description="Disordered" evidence="9">
    <location>
        <begin position="55"/>
        <end position="76"/>
    </location>
</feature>
<evidence type="ECO:0000313" key="12">
    <source>
        <dbReference type="Proteomes" id="UP000813824"/>
    </source>
</evidence>
<keyword evidence="12" id="KW-1185">Reference proteome</keyword>
<keyword evidence="3" id="KW-0146">Chitin degradation</keyword>
<keyword evidence="2 7" id="KW-0378">Hydrolase</keyword>
<keyword evidence="6" id="KW-0624">Polysaccharide degradation</keyword>
<evidence type="ECO:0000256" key="2">
    <source>
        <dbReference type="ARBA" id="ARBA00022801"/>
    </source>
</evidence>
<protein>
    <submittedName>
        <fullName evidence="11">Glycoside hydrolase family 18 protein</fullName>
    </submittedName>
</protein>
<organism evidence="11 12">
    <name type="scientific">Cristinia sonorae</name>
    <dbReference type="NCBI Taxonomy" id="1940300"/>
    <lineage>
        <taxon>Eukaryota</taxon>
        <taxon>Fungi</taxon>
        <taxon>Dikarya</taxon>
        <taxon>Basidiomycota</taxon>
        <taxon>Agaricomycotina</taxon>
        <taxon>Agaricomycetes</taxon>
        <taxon>Agaricomycetidae</taxon>
        <taxon>Agaricales</taxon>
        <taxon>Pleurotineae</taxon>
        <taxon>Stephanosporaceae</taxon>
        <taxon>Cristinia</taxon>
    </lineage>
</organism>
<gene>
    <name evidence="11" type="ORF">BXZ70DRAFT_917361</name>
</gene>
<name>A0A8K0UWV2_9AGAR</name>
<keyword evidence="5 7" id="KW-0326">Glycosidase</keyword>
<reference evidence="11" key="1">
    <citation type="journal article" date="2021" name="New Phytol.">
        <title>Evolutionary innovations through gain and loss of genes in the ectomycorrhizal Boletales.</title>
        <authorList>
            <person name="Wu G."/>
            <person name="Miyauchi S."/>
            <person name="Morin E."/>
            <person name="Kuo A."/>
            <person name="Drula E."/>
            <person name="Varga T."/>
            <person name="Kohler A."/>
            <person name="Feng B."/>
            <person name="Cao Y."/>
            <person name="Lipzen A."/>
            <person name="Daum C."/>
            <person name="Hundley H."/>
            <person name="Pangilinan J."/>
            <person name="Johnson J."/>
            <person name="Barry K."/>
            <person name="LaButti K."/>
            <person name="Ng V."/>
            <person name="Ahrendt S."/>
            <person name="Min B."/>
            <person name="Choi I.G."/>
            <person name="Park H."/>
            <person name="Plett J.M."/>
            <person name="Magnuson J."/>
            <person name="Spatafora J.W."/>
            <person name="Nagy L.G."/>
            <person name="Henrissat B."/>
            <person name="Grigoriev I.V."/>
            <person name="Yang Z.L."/>
            <person name="Xu J."/>
            <person name="Martin F.M."/>
        </authorList>
    </citation>
    <scope>NUCLEOTIDE SEQUENCE</scope>
    <source>
        <strain evidence="11">KKN 215</strain>
    </source>
</reference>
<dbReference type="GO" id="GO:0006032">
    <property type="term" value="P:chitin catabolic process"/>
    <property type="evidence" value="ECO:0007669"/>
    <property type="project" value="UniProtKB-KW"/>
</dbReference>
<comment type="caution">
    <text evidence="11">The sequence shown here is derived from an EMBL/GenBank/DDBJ whole genome shotgun (WGS) entry which is preliminary data.</text>
</comment>
<dbReference type="GO" id="GO:0000272">
    <property type="term" value="P:polysaccharide catabolic process"/>
    <property type="evidence" value="ECO:0007669"/>
    <property type="project" value="UniProtKB-KW"/>
</dbReference>
<dbReference type="InterPro" id="IPR050314">
    <property type="entry name" value="Glycosyl_Hydrlase_18"/>
</dbReference>
<dbReference type="InterPro" id="IPR001223">
    <property type="entry name" value="Glyco_hydro18_cat"/>
</dbReference>
<evidence type="ECO:0000256" key="7">
    <source>
        <dbReference type="RuleBase" id="RU000489"/>
    </source>
</evidence>
<evidence type="ECO:0000256" key="1">
    <source>
        <dbReference type="ARBA" id="ARBA00000822"/>
    </source>
</evidence>
<feature type="region of interest" description="Disordered" evidence="9">
    <location>
        <begin position="377"/>
        <end position="460"/>
    </location>
</feature>
<feature type="compositionally biased region" description="Acidic residues" evidence="9">
    <location>
        <begin position="386"/>
        <end position="396"/>
    </location>
</feature>
<dbReference type="GO" id="GO:0008843">
    <property type="term" value="F:endochitinase activity"/>
    <property type="evidence" value="ECO:0007669"/>
    <property type="project" value="UniProtKB-EC"/>
</dbReference>
<dbReference type="PROSITE" id="PS01095">
    <property type="entry name" value="GH18_1"/>
    <property type="match status" value="1"/>
</dbReference>
<dbReference type="OrthoDB" id="73875at2759"/>
<dbReference type="AlphaFoldDB" id="A0A8K0UWV2"/>
<accession>A0A8K0UWV2</accession>
<evidence type="ECO:0000256" key="4">
    <source>
        <dbReference type="ARBA" id="ARBA00023277"/>
    </source>
</evidence>
<comment type="catalytic activity">
    <reaction evidence="1">
        <text>Random endo-hydrolysis of N-acetyl-beta-D-glucosaminide (1-&gt;4)-beta-linkages in chitin and chitodextrins.</text>
        <dbReference type="EC" id="3.2.1.14"/>
    </reaction>
</comment>
<evidence type="ECO:0000256" key="5">
    <source>
        <dbReference type="ARBA" id="ARBA00023295"/>
    </source>
</evidence>
<feature type="compositionally biased region" description="Acidic residues" evidence="9">
    <location>
        <begin position="405"/>
        <end position="435"/>
    </location>
</feature>
<dbReference type="InterPro" id="IPR001579">
    <property type="entry name" value="Glyco_hydro_18_chit_AS"/>
</dbReference>
<dbReference type="PROSITE" id="PS51910">
    <property type="entry name" value="GH18_2"/>
    <property type="match status" value="1"/>
</dbReference>
<dbReference type="InterPro" id="IPR011583">
    <property type="entry name" value="Chitinase_II/V-like_cat"/>
</dbReference>
<evidence type="ECO:0000313" key="11">
    <source>
        <dbReference type="EMBL" id="KAH8105920.1"/>
    </source>
</evidence>
<dbReference type="EMBL" id="JAEVFJ010000003">
    <property type="protein sequence ID" value="KAH8105920.1"/>
    <property type="molecule type" value="Genomic_DNA"/>
</dbReference>
<dbReference type="Pfam" id="PF00704">
    <property type="entry name" value="Glyco_hydro_18"/>
    <property type="match status" value="1"/>
</dbReference>
<dbReference type="SMART" id="SM00636">
    <property type="entry name" value="Glyco_18"/>
    <property type="match status" value="1"/>
</dbReference>
<evidence type="ECO:0000256" key="9">
    <source>
        <dbReference type="SAM" id="MobiDB-lite"/>
    </source>
</evidence>
<dbReference type="SUPFAM" id="SSF51445">
    <property type="entry name" value="(Trans)glycosidases"/>
    <property type="match status" value="1"/>
</dbReference>
<dbReference type="PANTHER" id="PTHR11177:SF392">
    <property type="entry name" value="HAP41P"/>
    <property type="match status" value="1"/>
</dbReference>
<feature type="domain" description="GH18" evidence="10">
    <location>
        <begin position="79"/>
        <end position="575"/>
    </location>
</feature>
<dbReference type="InterPro" id="IPR017853">
    <property type="entry name" value="GH"/>
</dbReference>
<sequence>MTFLEDRAKELPLRSSPMALLLLALFGLPALSFPFNDSPPLARASSSILSFPPAPSQHGFPIPPPPPPASKQGTAPARPQIMAYYPDWATQDMPPEKIDFDRFDWIDFAFAVPDDHYSFNWDGSDNGSDLLTRLVTAAHAKGKKVKVSIGGWTGSRYFSPATSNDANRKKLAANILALYNQYNLDGIDIDWEYPAQQGDKANAVAPNDTANYLTFLNVLRKTLPPQAKITAAAMTVPWAGPDGQPLRDMSQFASVLDWILIMNYDTWGSSSKPGPNSALNDACHNSTQPNANAVSSVQAWTQAGFPANQIVLGVPSYGYVSRSSATRLRTRSRLPARQKAKRQLGSLVTEALDPLPFVAGSLIDAFIPDLVMSAAGKSKAKAQEEPPQDDNSDDNSADGGHPDPDDSGDEGNDHDGSDDDNPDADSDSPSDDQQAEDVKTLDYQNGMTLVTNDDDGGTDNGQLQFRSLLRQGILRYTPSGTSPPTTSLTYMNRNVPNRFVGAEGFVRRWDACSNTPFLTSKGAKQVVTYDDPQSLEMKGMFAKDAGLFGVNMFDVHGDTDEWDLIDAVRRGLGVV</sequence>
<proteinExistence type="inferred from homology"/>
<evidence type="ECO:0000256" key="6">
    <source>
        <dbReference type="ARBA" id="ARBA00023326"/>
    </source>
</evidence>